<dbReference type="Gramene" id="mRNA:HanXRQr2_Chr03g0129021">
    <property type="protein sequence ID" value="CDS:HanXRQr2_Chr03g0129021.1"/>
    <property type="gene ID" value="HanXRQr2_Chr03g0129021"/>
</dbReference>
<organism evidence="1 2">
    <name type="scientific">Helianthus annuus</name>
    <name type="common">Common sunflower</name>
    <dbReference type="NCBI Taxonomy" id="4232"/>
    <lineage>
        <taxon>Eukaryota</taxon>
        <taxon>Viridiplantae</taxon>
        <taxon>Streptophyta</taxon>
        <taxon>Embryophyta</taxon>
        <taxon>Tracheophyta</taxon>
        <taxon>Spermatophyta</taxon>
        <taxon>Magnoliopsida</taxon>
        <taxon>eudicotyledons</taxon>
        <taxon>Gunneridae</taxon>
        <taxon>Pentapetalae</taxon>
        <taxon>asterids</taxon>
        <taxon>campanulids</taxon>
        <taxon>Asterales</taxon>
        <taxon>Asteraceae</taxon>
        <taxon>Asteroideae</taxon>
        <taxon>Heliantheae alliance</taxon>
        <taxon>Heliantheae</taxon>
        <taxon>Helianthus</taxon>
    </lineage>
</organism>
<evidence type="ECO:0000313" key="2">
    <source>
        <dbReference type="Proteomes" id="UP000215914"/>
    </source>
</evidence>
<proteinExistence type="predicted"/>
<dbReference type="AlphaFoldDB" id="A0A9K3NX91"/>
<reference evidence="1" key="2">
    <citation type="submission" date="2020-06" db="EMBL/GenBank/DDBJ databases">
        <title>Helianthus annuus Genome sequencing and assembly Release 2.</title>
        <authorList>
            <person name="Gouzy J."/>
            <person name="Langlade N."/>
            <person name="Munos S."/>
        </authorList>
    </citation>
    <scope>NUCLEOTIDE SEQUENCE</scope>
    <source>
        <tissue evidence="1">Leaves</tissue>
    </source>
</reference>
<dbReference type="EMBL" id="MNCJ02000318">
    <property type="protein sequence ID" value="KAF5815961.1"/>
    <property type="molecule type" value="Genomic_DNA"/>
</dbReference>
<reference evidence="1" key="1">
    <citation type="journal article" date="2017" name="Nature">
        <title>The sunflower genome provides insights into oil metabolism, flowering and Asterid evolution.</title>
        <authorList>
            <person name="Badouin H."/>
            <person name="Gouzy J."/>
            <person name="Grassa C.J."/>
            <person name="Murat F."/>
            <person name="Staton S.E."/>
            <person name="Cottret L."/>
            <person name="Lelandais-Briere C."/>
            <person name="Owens G.L."/>
            <person name="Carrere S."/>
            <person name="Mayjonade B."/>
            <person name="Legrand L."/>
            <person name="Gill N."/>
            <person name="Kane N.C."/>
            <person name="Bowers J.E."/>
            <person name="Hubner S."/>
            <person name="Bellec A."/>
            <person name="Berard A."/>
            <person name="Berges H."/>
            <person name="Blanchet N."/>
            <person name="Boniface M.C."/>
            <person name="Brunel D."/>
            <person name="Catrice O."/>
            <person name="Chaidir N."/>
            <person name="Claudel C."/>
            <person name="Donnadieu C."/>
            <person name="Faraut T."/>
            <person name="Fievet G."/>
            <person name="Helmstetter N."/>
            <person name="King M."/>
            <person name="Knapp S.J."/>
            <person name="Lai Z."/>
            <person name="Le Paslier M.C."/>
            <person name="Lippi Y."/>
            <person name="Lorenzon L."/>
            <person name="Mandel J.R."/>
            <person name="Marage G."/>
            <person name="Marchand G."/>
            <person name="Marquand E."/>
            <person name="Bret-Mestries E."/>
            <person name="Morien E."/>
            <person name="Nambeesan S."/>
            <person name="Nguyen T."/>
            <person name="Pegot-Espagnet P."/>
            <person name="Pouilly N."/>
            <person name="Raftis F."/>
            <person name="Sallet E."/>
            <person name="Schiex T."/>
            <person name="Thomas J."/>
            <person name="Vandecasteele C."/>
            <person name="Vares D."/>
            <person name="Vear F."/>
            <person name="Vautrin S."/>
            <person name="Crespi M."/>
            <person name="Mangin B."/>
            <person name="Burke J.M."/>
            <person name="Salse J."/>
            <person name="Munos S."/>
            <person name="Vincourt P."/>
            <person name="Rieseberg L.H."/>
            <person name="Langlade N.B."/>
        </authorList>
    </citation>
    <scope>NUCLEOTIDE SEQUENCE</scope>
    <source>
        <tissue evidence="1">Leaves</tissue>
    </source>
</reference>
<protein>
    <submittedName>
        <fullName evidence="1">Uncharacterized protein</fullName>
    </submittedName>
</protein>
<gene>
    <name evidence="1" type="ORF">HanXRQr2_Chr03g0129021</name>
</gene>
<dbReference type="Proteomes" id="UP000215914">
    <property type="component" value="Unassembled WGS sequence"/>
</dbReference>
<accession>A0A9K3NX91</accession>
<evidence type="ECO:0000313" key="1">
    <source>
        <dbReference type="EMBL" id="KAF5815961.1"/>
    </source>
</evidence>
<name>A0A9K3NX91_HELAN</name>
<sequence>MYVKKRGGWLTCERIEMVAVVAGHGGRCGNGGVDVWVKGLERDELDHRKECSHLISVGIQDSGNNR</sequence>
<comment type="caution">
    <text evidence="1">The sequence shown here is derived from an EMBL/GenBank/DDBJ whole genome shotgun (WGS) entry which is preliminary data.</text>
</comment>
<keyword evidence="2" id="KW-1185">Reference proteome</keyword>